<evidence type="ECO:0000256" key="1">
    <source>
        <dbReference type="ARBA" id="ARBA00004141"/>
    </source>
</evidence>
<reference evidence="8" key="1">
    <citation type="journal article" date="2019" name="Int. J. Syst. Evol. Microbiol.">
        <title>The Global Catalogue of Microorganisms (GCM) 10K type strain sequencing project: providing services to taxonomists for standard genome sequencing and annotation.</title>
        <authorList>
            <consortium name="The Broad Institute Genomics Platform"/>
            <consortium name="The Broad Institute Genome Sequencing Center for Infectious Disease"/>
            <person name="Wu L."/>
            <person name="Ma J."/>
        </authorList>
    </citation>
    <scope>NUCLEOTIDE SEQUENCE [LARGE SCALE GENOMIC DNA]</scope>
    <source>
        <strain evidence="8">JCM 9377</strain>
    </source>
</reference>
<dbReference type="Pfam" id="PF07291">
    <property type="entry name" value="MauE"/>
    <property type="match status" value="1"/>
</dbReference>
<organism evidence="7 8">
    <name type="scientific">Actinocorallia longicatena</name>
    <dbReference type="NCBI Taxonomy" id="111803"/>
    <lineage>
        <taxon>Bacteria</taxon>
        <taxon>Bacillati</taxon>
        <taxon>Actinomycetota</taxon>
        <taxon>Actinomycetes</taxon>
        <taxon>Streptosporangiales</taxon>
        <taxon>Thermomonosporaceae</taxon>
        <taxon>Actinocorallia</taxon>
    </lineage>
</organism>
<keyword evidence="3 5" id="KW-1133">Transmembrane helix</keyword>
<sequence>MTYIGITSRALLFAVFAMAVRGKAADRDSFASFVSSMTAMGLPAAFRNSRFAMLVVACEGSTAILLAIPSTLTGAIGCVMAAGQLVAFALAIQVSVRSGGDTSCRCFGASSAPLGTPHVARNLVLALCALLGAAATLAGGALTAGPLLVGGLAGLLAGFLVTRLDDLVALFTPLRSSR</sequence>
<evidence type="ECO:0000313" key="8">
    <source>
        <dbReference type="Proteomes" id="UP001501237"/>
    </source>
</evidence>
<keyword evidence="4 5" id="KW-0472">Membrane</keyword>
<name>A0ABP6QEK7_9ACTN</name>
<evidence type="ECO:0000256" key="2">
    <source>
        <dbReference type="ARBA" id="ARBA00022692"/>
    </source>
</evidence>
<feature type="transmembrane region" description="Helical" evidence="5">
    <location>
        <begin position="74"/>
        <end position="92"/>
    </location>
</feature>
<protein>
    <submittedName>
        <fullName evidence="7">Methylamine utilization protein MauE</fullName>
    </submittedName>
</protein>
<gene>
    <name evidence="7" type="ORF">GCM10010468_30650</name>
</gene>
<proteinExistence type="predicted"/>
<feature type="transmembrane region" description="Helical" evidence="5">
    <location>
        <begin position="123"/>
        <end position="142"/>
    </location>
</feature>
<evidence type="ECO:0000256" key="3">
    <source>
        <dbReference type="ARBA" id="ARBA00022989"/>
    </source>
</evidence>
<evidence type="ECO:0000259" key="6">
    <source>
        <dbReference type="Pfam" id="PF07291"/>
    </source>
</evidence>
<dbReference type="EMBL" id="BAAAUV010000006">
    <property type="protein sequence ID" value="GAA3211763.1"/>
    <property type="molecule type" value="Genomic_DNA"/>
</dbReference>
<evidence type="ECO:0000313" key="7">
    <source>
        <dbReference type="EMBL" id="GAA3211763.1"/>
    </source>
</evidence>
<dbReference type="RefSeq" id="WP_344828542.1">
    <property type="nucleotide sequence ID" value="NZ_BAAAUV010000006.1"/>
</dbReference>
<feature type="domain" description="Methylamine utilisation protein MauE" evidence="6">
    <location>
        <begin position="1"/>
        <end position="134"/>
    </location>
</feature>
<dbReference type="InterPro" id="IPR009908">
    <property type="entry name" value="Methylamine_util_MauE"/>
</dbReference>
<keyword evidence="2 5" id="KW-0812">Transmembrane</keyword>
<feature type="transmembrane region" description="Helical" evidence="5">
    <location>
        <begin position="29"/>
        <end position="46"/>
    </location>
</feature>
<evidence type="ECO:0000256" key="4">
    <source>
        <dbReference type="ARBA" id="ARBA00023136"/>
    </source>
</evidence>
<comment type="subcellular location">
    <subcellularLocation>
        <location evidence="1">Membrane</location>
        <topology evidence="1">Multi-pass membrane protein</topology>
    </subcellularLocation>
</comment>
<dbReference type="Proteomes" id="UP001501237">
    <property type="component" value="Unassembled WGS sequence"/>
</dbReference>
<comment type="caution">
    <text evidence="7">The sequence shown here is derived from an EMBL/GenBank/DDBJ whole genome shotgun (WGS) entry which is preliminary data.</text>
</comment>
<evidence type="ECO:0000256" key="5">
    <source>
        <dbReference type="SAM" id="Phobius"/>
    </source>
</evidence>
<feature type="transmembrane region" description="Helical" evidence="5">
    <location>
        <begin position="148"/>
        <end position="171"/>
    </location>
</feature>
<accession>A0ABP6QEK7</accession>
<keyword evidence="8" id="KW-1185">Reference proteome</keyword>